<dbReference type="InterPro" id="IPR015915">
    <property type="entry name" value="Kelch-typ_b-propeller"/>
</dbReference>
<protein>
    <submittedName>
        <fullName evidence="2">Uncharacterized protein</fullName>
    </submittedName>
</protein>
<dbReference type="InterPro" id="IPR011043">
    <property type="entry name" value="Gal_Oxase/kelch_b-propeller"/>
</dbReference>
<dbReference type="AlphaFoldDB" id="A0A2N5XZF0"/>
<keyword evidence="3" id="KW-1185">Reference proteome</keyword>
<feature type="signal peptide" evidence="1">
    <location>
        <begin position="1"/>
        <end position="22"/>
    </location>
</feature>
<sequence>MIALRHFLLSAAMLLLVPGVHASEYGAAKPELESQRSVLKKLANLAPNHAIRLGNARVLGEFNEVARRFKLDQTGPMGRDYSIKMVWAPERQRALFAGANHGRPHRLNDVWEFDLGALAWVLLYPPDNPRSYAGLGPDPSDVRFRDGILVTERGGPVVIGHSWWGITWDQMTRELLFMNTWDTNQHEVIKQLQGNPGERYKGPPLWGFDPQTQQWRFRKTSPPFPRAPFGGLLEYVPALGGAIWHTNHWQMLATWLYSPDTQSWTNLRANAETGDFQAQSPKTEQVGYYDPERKVIISQRGHGTFQFDIHKKRWSKILARPEQEEHWPEGHDAFAPMYRDPVTGHGLLVDFRSNNLWSYDPKDNWWTRLNPKGADMPNGNKRLAYFDVKHGVLVVVDGVQV</sequence>
<dbReference type="OrthoDB" id="1630256at2"/>
<evidence type="ECO:0000256" key="1">
    <source>
        <dbReference type="SAM" id="SignalP"/>
    </source>
</evidence>
<dbReference type="SUPFAM" id="SSF50965">
    <property type="entry name" value="Galactose oxidase, central domain"/>
    <property type="match status" value="1"/>
</dbReference>
<reference evidence="3" key="1">
    <citation type="submission" date="2017-11" db="EMBL/GenBank/DDBJ databases">
        <title>The draft genome sequence of Chromatocurvus sp. F02.</title>
        <authorList>
            <person name="Du Z.-J."/>
            <person name="Chang Y.-Q."/>
        </authorList>
    </citation>
    <scope>NUCLEOTIDE SEQUENCE [LARGE SCALE GENOMIC DNA]</scope>
    <source>
        <strain evidence="3">F02</strain>
    </source>
</reference>
<comment type="caution">
    <text evidence="2">The sequence shown here is derived from an EMBL/GenBank/DDBJ whole genome shotgun (WGS) entry which is preliminary data.</text>
</comment>
<dbReference type="EMBL" id="PKLZ01000012">
    <property type="protein sequence ID" value="PLW81516.1"/>
    <property type="molecule type" value="Genomic_DNA"/>
</dbReference>
<dbReference type="Proteomes" id="UP000234845">
    <property type="component" value="Unassembled WGS sequence"/>
</dbReference>
<proteinExistence type="predicted"/>
<accession>A0A2N5XZF0</accession>
<keyword evidence="1" id="KW-0732">Signal</keyword>
<organism evidence="2 3">
    <name type="scientific">Kineobactrum sediminis</name>
    <dbReference type="NCBI Taxonomy" id="1905677"/>
    <lineage>
        <taxon>Bacteria</taxon>
        <taxon>Pseudomonadati</taxon>
        <taxon>Pseudomonadota</taxon>
        <taxon>Gammaproteobacteria</taxon>
        <taxon>Cellvibrionales</taxon>
        <taxon>Halieaceae</taxon>
        <taxon>Kineobactrum</taxon>
    </lineage>
</organism>
<name>A0A2N5XZF0_9GAMM</name>
<evidence type="ECO:0000313" key="2">
    <source>
        <dbReference type="EMBL" id="PLW81516.1"/>
    </source>
</evidence>
<gene>
    <name evidence="2" type="ORF">CWI75_14870</name>
</gene>
<evidence type="ECO:0000313" key="3">
    <source>
        <dbReference type="Proteomes" id="UP000234845"/>
    </source>
</evidence>
<dbReference type="SUPFAM" id="SSF117281">
    <property type="entry name" value="Kelch motif"/>
    <property type="match status" value="1"/>
</dbReference>
<dbReference type="Gene3D" id="2.120.10.80">
    <property type="entry name" value="Kelch-type beta propeller"/>
    <property type="match status" value="1"/>
</dbReference>
<dbReference type="RefSeq" id="WP_101522315.1">
    <property type="nucleotide sequence ID" value="NZ_PKLZ01000012.1"/>
</dbReference>
<feature type="chain" id="PRO_5014756348" evidence="1">
    <location>
        <begin position="23"/>
        <end position="401"/>
    </location>
</feature>